<comment type="caution">
    <text evidence="1">The sequence shown here is derived from an EMBL/GenBank/DDBJ whole genome shotgun (WGS) entry which is preliminary data.</text>
</comment>
<dbReference type="EMBL" id="BMKX01000003">
    <property type="protein sequence ID" value="GGJ58810.1"/>
    <property type="molecule type" value="Genomic_DNA"/>
</dbReference>
<dbReference type="Proteomes" id="UP000606115">
    <property type="component" value="Unassembled WGS sequence"/>
</dbReference>
<organism evidence="1 2">
    <name type="scientific">Glutamicibacter ardleyensis</name>
    <dbReference type="NCBI Taxonomy" id="225894"/>
    <lineage>
        <taxon>Bacteria</taxon>
        <taxon>Bacillati</taxon>
        <taxon>Actinomycetota</taxon>
        <taxon>Actinomycetes</taxon>
        <taxon>Micrococcales</taxon>
        <taxon>Micrococcaceae</taxon>
        <taxon>Glutamicibacter</taxon>
    </lineage>
</organism>
<name>A0ABQ2DHY6_9MICC</name>
<gene>
    <name evidence="1" type="ORF">GCM10007173_16910</name>
</gene>
<proteinExistence type="predicted"/>
<evidence type="ECO:0000313" key="1">
    <source>
        <dbReference type="EMBL" id="GGJ58810.1"/>
    </source>
</evidence>
<protein>
    <submittedName>
        <fullName evidence="1">Uncharacterized protein</fullName>
    </submittedName>
</protein>
<keyword evidence="2" id="KW-1185">Reference proteome</keyword>
<dbReference type="GeneID" id="303304058"/>
<accession>A0ABQ2DHY6</accession>
<sequence>MAGEVIRYGNHPASIREYLLGAVGVPVVVAGVPKQRPKSFVVLEPSGGSDSSVVHGWRSMIVDSWAESQGDAFDLALDVEAHLRALRNERIRGVLIYKARPLGGIVWMPDPDAKVPRFRQNFEFLTRGEAI</sequence>
<dbReference type="RefSeq" id="WP_188685036.1">
    <property type="nucleotide sequence ID" value="NZ_BMKX01000003.1"/>
</dbReference>
<evidence type="ECO:0000313" key="2">
    <source>
        <dbReference type="Proteomes" id="UP000606115"/>
    </source>
</evidence>
<reference evidence="2" key="1">
    <citation type="journal article" date="2019" name="Int. J. Syst. Evol. Microbiol.">
        <title>The Global Catalogue of Microorganisms (GCM) 10K type strain sequencing project: providing services to taxonomists for standard genome sequencing and annotation.</title>
        <authorList>
            <consortium name="The Broad Institute Genomics Platform"/>
            <consortium name="The Broad Institute Genome Sequencing Center for Infectious Disease"/>
            <person name="Wu L."/>
            <person name="Ma J."/>
        </authorList>
    </citation>
    <scope>NUCLEOTIDE SEQUENCE [LARGE SCALE GENOMIC DNA]</scope>
    <source>
        <strain evidence="2">CGMCC 1.3685</strain>
    </source>
</reference>